<evidence type="ECO:0000313" key="9">
    <source>
        <dbReference type="Proteomes" id="UP000593567"/>
    </source>
</evidence>
<protein>
    <submittedName>
        <fullName evidence="8">Uncharacterized protein</fullName>
    </submittedName>
</protein>
<comment type="subcellular location">
    <subcellularLocation>
        <location evidence="1">Membrane</location>
    </subcellularLocation>
</comment>
<feature type="transmembrane region" description="Helical" evidence="7">
    <location>
        <begin position="81"/>
        <end position="107"/>
    </location>
</feature>
<feature type="compositionally biased region" description="Basic and acidic residues" evidence="6">
    <location>
        <begin position="188"/>
        <end position="231"/>
    </location>
</feature>
<proteinExistence type="inferred from homology"/>
<feature type="region of interest" description="Disordered" evidence="6">
    <location>
        <begin position="183"/>
        <end position="266"/>
    </location>
</feature>
<keyword evidence="4 7" id="KW-1133">Transmembrane helix</keyword>
<sequence>MHSATPRMRKFFVNLLLSYIHHCATLWALITQHRMKVKVGIEKPKEEEPSALPLPVSQPLPAQHVTVVQPEPRKQPGSTCWFVWSILATIFCCLPCGAIGLAHAMIAKHEGERGNFIGHKRRLYQAKCWTSWSIGLGVASLILIGVMMGLACTRRSSSRWYVEDAYPLKDYVGYSTTDSVGPYGKHGNKGDGEGDFDHHPTGEDYNEFDGHTGDGGVGKDDDRQEDSDGHRGPGGHMEVTEVLGSWRSQGSWGSWRSQRSWGSWRS</sequence>
<keyword evidence="3 7" id="KW-0812">Transmembrane</keyword>
<accession>A0A7J7JMX6</accession>
<dbReference type="InterPro" id="IPR007593">
    <property type="entry name" value="CD225/Dispanin_fam"/>
</dbReference>
<evidence type="ECO:0000313" key="8">
    <source>
        <dbReference type="EMBL" id="KAF6026954.1"/>
    </source>
</evidence>
<reference evidence="8" key="1">
    <citation type="submission" date="2020-06" db="EMBL/GenBank/DDBJ databases">
        <title>Draft genome of Bugula neritina, a colonial animal packing powerful symbionts and potential medicines.</title>
        <authorList>
            <person name="Rayko M."/>
        </authorList>
    </citation>
    <scope>NUCLEOTIDE SEQUENCE [LARGE SCALE GENOMIC DNA]</scope>
    <source>
        <strain evidence="8">Kwan_BN1</strain>
    </source>
</reference>
<keyword evidence="5 7" id="KW-0472">Membrane</keyword>
<dbReference type="Pfam" id="PF04505">
    <property type="entry name" value="CD225"/>
    <property type="match status" value="1"/>
</dbReference>
<evidence type="ECO:0000256" key="4">
    <source>
        <dbReference type="ARBA" id="ARBA00022989"/>
    </source>
</evidence>
<evidence type="ECO:0000256" key="6">
    <source>
        <dbReference type="SAM" id="MobiDB-lite"/>
    </source>
</evidence>
<dbReference type="PANTHER" id="PTHR14948">
    <property type="entry name" value="NG5"/>
    <property type="match status" value="1"/>
</dbReference>
<feature type="transmembrane region" description="Helical" evidence="7">
    <location>
        <begin position="128"/>
        <end position="151"/>
    </location>
</feature>
<feature type="compositionally biased region" description="Low complexity" evidence="6">
    <location>
        <begin position="244"/>
        <end position="266"/>
    </location>
</feature>
<dbReference type="GO" id="GO:0016020">
    <property type="term" value="C:membrane"/>
    <property type="evidence" value="ECO:0007669"/>
    <property type="project" value="UniProtKB-SubCell"/>
</dbReference>
<name>A0A7J7JMX6_BUGNE</name>
<gene>
    <name evidence="8" type="ORF">EB796_014748</name>
</gene>
<dbReference type="EMBL" id="VXIV02002176">
    <property type="protein sequence ID" value="KAF6026954.1"/>
    <property type="molecule type" value="Genomic_DNA"/>
</dbReference>
<organism evidence="8 9">
    <name type="scientific">Bugula neritina</name>
    <name type="common">Brown bryozoan</name>
    <name type="synonym">Sertularia neritina</name>
    <dbReference type="NCBI Taxonomy" id="10212"/>
    <lineage>
        <taxon>Eukaryota</taxon>
        <taxon>Metazoa</taxon>
        <taxon>Spiralia</taxon>
        <taxon>Lophotrochozoa</taxon>
        <taxon>Bryozoa</taxon>
        <taxon>Gymnolaemata</taxon>
        <taxon>Cheilostomatida</taxon>
        <taxon>Flustrina</taxon>
        <taxon>Buguloidea</taxon>
        <taxon>Bugulidae</taxon>
        <taxon>Bugula</taxon>
    </lineage>
</organism>
<dbReference type="InterPro" id="IPR051423">
    <property type="entry name" value="CD225/Dispanin"/>
</dbReference>
<evidence type="ECO:0000256" key="3">
    <source>
        <dbReference type="ARBA" id="ARBA00022692"/>
    </source>
</evidence>
<dbReference type="AlphaFoldDB" id="A0A7J7JMX6"/>
<evidence type="ECO:0000256" key="2">
    <source>
        <dbReference type="ARBA" id="ARBA00006843"/>
    </source>
</evidence>
<comment type="caution">
    <text evidence="8">The sequence shown here is derived from an EMBL/GenBank/DDBJ whole genome shotgun (WGS) entry which is preliminary data.</text>
</comment>
<evidence type="ECO:0000256" key="5">
    <source>
        <dbReference type="ARBA" id="ARBA00023136"/>
    </source>
</evidence>
<evidence type="ECO:0000256" key="1">
    <source>
        <dbReference type="ARBA" id="ARBA00004370"/>
    </source>
</evidence>
<comment type="similarity">
    <text evidence="2">Belongs to the CD225/Dispanin family.</text>
</comment>
<evidence type="ECO:0000256" key="7">
    <source>
        <dbReference type="SAM" id="Phobius"/>
    </source>
</evidence>
<feature type="transmembrane region" description="Helical" evidence="7">
    <location>
        <begin position="12"/>
        <end position="30"/>
    </location>
</feature>
<dbReference type="PANTHER" id="PTHR14948:SF44">
    <property type="entry name" value="PROLINE-RICH TRANSMEMBRANE PROTEIN 1-LIKE"/>
    <property type="match status" value="1"/>
</dbReference>
<dbReference type="Proteomes" id="UP000593567">
    <property type="component" value="Unassembled WGS sequence"/>
</dbReference>
<keyword evidence="9" id="KW-1185">Reference proteome</keyword>